<dbReference type="AlphaFoldDB" id="A0A1I3BYD6"/>
<feature type="domain" description="Peptidase S24/S26A/S26B/S26C" evidence="14">
    <location>
        <begin position="85"/>
        <end position="199"/>
    </location>
</feature>
<evidence type="ECO:0000313" key="16">
    <source>
        <dbReference type="EMBL" id="SFH67315.1"/>
    </source>
</evidence>
<keyword evidence="9 12" id="KW-0804">Transcription</keyword>
<keyword evidence="17" id="KW-1185">Reference proteome</keyword>
<dbReference type="GO" id="GO:0006260">
    <property type="term" value="P:DNA replication"/>
    <property type="evidence" value="ECO:0007669"/>
    <property type="project" value="UniProtKB-UniRule"/>
</dbReference>
<evidence type="ECO:0000256" key="8">
    <source>
        <dbReference type="ARBA" id="ARBA00023125"/>
    </source>
</evidence>
<keyword evidence="8 12" id="KW-0238">DNA-binding</keyword>
<keyword evidence="5 12" id="KW-0378">Hydrolase</keyword>
<dbReference type="RefSeq" id="WP_092091995.1">
    <property type="nucleotide sequence ID" value="NZ_FOQE01000011.1"/>
</dbReference>
<dbReference type="InterPro" id="IPR050077">
    <property type="entry name" value="LexA_repressor"/>
</dbReference>
<comment type="catalytic activity">
    <reaction evidence="12">
        <text>Hydrolysis of Ala-|-Gly bond in repressor LexA.</text>
        <dbReference type="EC" id="3.4.21.88"/>
    </reaction>
</comment>
<dbReference type="InterPro" id="IPR006197">
    <property type="entry name" value="Peptidase_S24_LexA"/>
</dbReference>
<dbReference type="InterPro" id="IPR015927">
    <property type="entry name" value="Peptidase_S24_S26A/B/C"/>
</dbReference>
<protein>
    <recommendedName>
        <fullName evidence="12">LexA repressor</fullName>
        <ecNumber evidence="12">3.4.21.88</ecNumber>
    </recommendedName>
</protein>
<keyword evidence="3 12" id="KW-0235">DNA replication</keyword>
<dbReference type="InterPro" id="IPR039418">
    <property type="entry name" value="LexA-like"/>
</dbReference>
<dbReference type="GO" id="GO:0045892">
    <property type="term" value="P:negative regulation of DNA-templated transcription"/>
    <property type="evidence" value="ECO:0007669"/>
    <property type="project" value="UniProtKB-UniRule"/>
</dbReference>
<evidence type="ECO:0000256" key="9">
    <source>
        <dbReference type="ARBA" id="ARBA00023163"/>
    </source>
</evidence>
<sequence>MKKVHESRQIQVLQCIYDRVKENGFPPTVREIGEAVSLSSTSTVHGHLSRLEKNGFIRRDPSKPRTIELTTAGLQKLGIGLDKIPLLGTVTAGEPILAVEEATDFFPLPPNFEYENESLFMLTIRGESMINAGILDGDEVIVRKQSSANNGDIVIAMTAENEATCKRFYKEKNYFRLQPENDALEPILLDTVSILGKVVGLYRSHIF</sequence>
<keyword evidence="7 12" id="KW-0805">Transcription regulation</keyword>
<dbReference type="PANTHER" id="PTHR33516:SF2">
    <property type="entry name" value="LEXA REPRESSOR-RELATED"/>
    <property type="match status" value="1"/>
</dbReference>
<dbReference type="Gene3D" id="1.10.10.10">
    <property type="entry name" value="Winged helix-like DNA-binding domain superfamily/Winged helix DNA-binding domain"/>
    <property type="match status" value="1"/>
</dbReference>
<dbReference type="InterPro" id="IPR006200">
    <property type="entry name" value="LexA"/>
</dbReference>
<evidence type="ECO:0000259" key="15">
    <source>
        <dbReference type="Pfam" id="PF01726"/>
    </source>
</evidence>
<dbReference type="GO" id="GO:0006508">
    <property type="term" value="P:proteolysis"/>
    <property type="evidence" value="ECO:0007669"/>
    <property type="project" value="InterPro"/>
</dbReference>
<dbReference type="Gene3D" id="2.10.109.10">
    <property type="entry name" value="Umud Fragment, subunit A"/>
    <property type="match status" value="1"/>
</dbReference>
<dbReference type="SUPFAM" id="SSF51306">
    <property type="entry name" value="LexA/Signal peptidase"/>
    <property type="match status" value="1"/>
</dbReference>
<keyword evidence="4 12" id="KW-0227">DNA damage</keyword>
<proteinExistence type="inferred from homology"/>
<dbReference type="FunFam" id="2.10.109.10:FF:000001">
    <property type="entry name" value="LexA repressor"/>
    <property type="match status" value="1"/>
</dbReference>
<keyword evidence="6 12" id="KW-0068">Autocatalytic cleavage</keyword>
<feature type="site" description="Cleavage; by autolysis" evidence="12">
    <location>
        <begin position="92"/>
        <end position="93"/>
    </location>
</feature>
<dbReference type="SUPFAM" id="SSF46785">
    <property type="entry name" value="Winged helix' DNA-binding domain"/>
    <property type="match status" value="1"/>
</dbReference>
<feature type="DNA-binding region" description="H-T-H motif" evidence="12">
    <location>
        <begin position="29"/>
        <end position="49"/>
    </location>
</feature>
<dbReference type="CDD" id="cd06529">
    <property type="entry name" value="S24_LexA-like"/>
    <property type="match status" value="1"/>
</dbReference>
<evidence type="ECO:0000256" key="11">
    <source>
        <dbReference type="ARBA" id="ARBA00023236"/>
    </source>
</evidence>
<evidence type="ECO:0000256" key="6">
    <source>
        <dbReference type="ARBA" id="ARBA00022813"/>
    </source>
</evidence>
<dbReference type="Pfam" id="PF01726">
    <property type="entry name" value="LexA_DNA_bind"/>
    <property type="match status" value="1"/>
</dbReference>
<dbReference type="EC" id="3.4.21.88" evidence="12"/>
<evidence type="ECO:0000256" key="12">
    <source>
        <dbReference type="HAMAP-Rule" id="MF_00015"/>
    </source>
</evidence>
<dbReference type="Pfam" id="PF00717">
    <property type="entry name" value="Peptidase_S24"/>
    <property type="match status" value="1"/>
</dbReference>
<evidence type="ECO:0000256" key="3">
    <source>
        <dbReference type="ARBA" id="ARBA00022705"/>
    </source>
</evidence>
<keyword evidence="11 12" id="KW-0742">SOS response</keyword>
<evidence type="ECO:0000256" key="2">
    <source>
        <dbReference type="ARBA" id="ARBA00022491"/>
    </source>
</evidence>
<comment type="function">
    <text evidence="12">Represses a number of genes involved in the response to DNA damage (SOS response), including recA and lexA. In the presence of single-stranded DNA, RecA interacts with LexA causing an autocatalytic cleavage which disrupts the DNA-binding part of LexA, leading to derepression of the SOS regulon and eventually DNA repair.</text>
</comment>
<feature type="active site" description="For autocatalytic cleavage activity" evidence="12">
    <location>
        <position position="128"/>
    </location>
</feature>
<evidence type="ECO:0000259" key="14">
    <source>
        <dbReference type="Pfam" id="PF00717"/>
    </source>
</evidence>
<evidence type="ECO:0000256" key="10">
    <source>
        <dbReference type="ARBA" id="ARBA00023204"/>
    </source>
</evidence>
<reference evidence="16 17" key="1">
    <citation type="submission" date="2016-10" db="EMBL/GenBank/DDBJ databases">
        <authorList>
            <person name="de Groot N.N."/>
        </authorList>
    </citation>
    <scope>NUCLEOTIDE SEQUENCE [LARGE SCALE GENOMIC DNA]</scope>
    <source>
        <strain evidence="16 17">DSM 27630</strain>
    </source>
</reference>
<name>A0A1I3BYD6_9LACT</name>
<dbReference type="PANTHER" id="PTHR33516">
    <property type="entry name" value="LEXA REPRESSOR"/>
    <property type="match status" value="1"/>
</dbReference>
<evidence type="ECO:0000256" key="7">
    <source>
        <dbReference type="ARBA" id="ARBA00023015"/>
    </source>
</evidence>
<comment type="similarity">
    <text evidence="1 12 13">Belongs to the peptidase S24 family.</text>
</comment>
<dbReference type="InterPro" id="IPR006199">
    <property type="entry name" value="LexA_DNA-bd_dom"/>
</dbReference>
<dbReference type="GO" id="GO:0003677">
    <property type="term" value="F:DNA binding"/>
    <property type="evidence" value="ECO:0007669"/>
    <property type="project" value="UniProtKB-UniRule"/>
</dbReference>
<dbReference type="HAMAP" id="MF_00015">
    <property type="entry name" value="LexA"/>
    <property type="match status" value="1"/>
</dbReference>
<keyword evidence="10 12" id="KW-0234">DNA repair</keyword>
<evidence type="ECO:0000256" key="5">
    <source>
        <dbReference type="ARBA" id="ARBA00022801"/>
    </source>
</evidence>
<feature type="active site" description="For autocatalytic cleavage activity" evidence="12">
    <location>
        <position position="166"/>
    </location>
</feature>
<dbReference type="Proteomes" id="UP000198668">
    <property type="component" value="Unassembled WGS sequence"/>
</dbReference>
<dbReference type="NCBIfam" id="TIGR00498">
    <property type="entry name" value="lexA"/>
    <property type="match status" value="1"/>
</dbReference>
<dbReference type="InterPro" id="IPR036390">
    <property type="entry name" value="WH_DNA-bd_sf"/>
</dbReference>
<dbReference type="PRINTS" id="PR00726">
    <property type="entry name" value="LEXASERPTASE"/>
</dbReference>
<organism evidence="16 17">
    <name type="scientific">Pisciglobus halotolerans</name>
    <dbReference type="NCBI Taxonomy" id="745365"/>
    <lineage>
        <taxon>Bacteria</taxon>
        <taxon>Bacillati</taxon>
        <taxon>Bacillota</taxon>
        <taxon>Bacilli</taxon>
        <taxon>Lactobacillales</taxon>
        <taxon>Carnobacteriaceae</taxon>
    </lineage>
</organism>
<feature type="domain" description="LexA repressor DNA-binding" evidence="15">
    <location>
        <begin position="7"/>
        <end position="66"/>
    </location>
</feature>
<keyword evidence="2 12" id="KW-0678">Repressor</keyword>
<dbReference type="InterPro" id="IPR036388">
    <property type="entry name" value="WH-like_DNA-bd_sf"/>
</dbReference>
<dbReference type="GO" id="GO:0004252">
    <property type="term" value="F:serine-type endopeptidase activity"/>
    <property type="evidence" value="ECO:0007669"/>
    <property type="project" value="UniProtKB-UniRule"/>
</dbReference>
<evidence type="ECO:0000256" key="4">
    <source>
        <dbReference type="ARBA" id="ARBA00022763"/>
    </source>
</evidence>
<evidence type="ECO:0000256" key="1">
    <source>
        <dbReference type="ARBA" id="ARBA00007484"/>
    </source>
</evidence>
<gene>
    <name evidence="12" type="primary">lexA</name>
    <name evidence="16" type="ORF">SAMN04489868_1118</name>
</gene>
<evidence type="ECO:0000313" key="17">
    <source>
        <dbReference type="Proteomes" id="UP000198668"/>
    </source>
</evidence>
<dbReference type="OrthoDB" id="9802364at2"/>
<accession>A0A1I3BYD6</accession>
<comment type="subunit">
    <text evidence="12">Homodimer.</text>
</comment>
<dbReference type="InterPro" id="IPR036286">
    <property type="entry name" value="LexA/Signal_pep-like_sf"/>
</dbReference>
<dbReference type="EMBL" id="FOQE01000011">
    <property type="protein sequence ID" value="SFH67315.1"/>
    <property type="molecule type" value="Genomic_DNA"/>
</dbReference>
<evidence type="ECO:0000256" key="13">
    <source>
        <dbReference type="RuleBase" id="RU003991"/>
    </source>
</evidence>
<dbReference type="GO" id="GO:0006281">
    <property type="term" value="P:DNA repair"/>
    <property type="evidence" value="ECO:0007669"/>
    <property type="project" value="UniProtKB-UniRule"/>
</dbReference>
<dbReference type="GO" id="GO:0009432">
    <property type="term" value="P:SOS response"/>
    <property type="evidence" value="ECO:0007669"/>
    <property type="project" value="UniProtKB-UniRule"/>
</dbReference>